<proteinExistence type="predicted"/>
<dbReference type="Proteomes" id="UP001515480">
    <property type="component" value="Unassembled WGS sequence"/>
</dbReference>
<evidence type="ECO:0000313" key="3">
    <source>
        <dbReference type="Proteomes" id="UP001515480"/>
    </source>
</evidence>
<accession>A0AB34IT86</accession>
<dbReference type="AlphaFoldDB" id="A0AB34IT86"/>
<comment type="caution">
    <text evidence="2">The sequence shown here is derived from an EMBL/GenBank/DDBJ whole genome shotgun (WGS) entry which is preliminary data.</text>
</comment>
<keyword evidence="3" id="KW-1185">Reference proteome</keyword>
<gene>
    <name evidence="2" type="ORF">AB1Y20_007909</name>
</gene>
<reference evidence="2 3" key="1">
    <citation type="journal article" date="2024" name="Science">
        <title>Giant polyketide synthase enzymes in the biosynthesis of giant marine polyether toxins.</title>
        <authorList>
            <person name="Fallon T.R."/>
            <person name="Shende V.V."/>
            <person name="Wierzbicki I.H."/>
            <person name="Pendleton A.L."/>
            <person name="Watervoot N.F."/>
            <person name="Auber R.P."/>
            <person name="Gonzalez D.J."/>
            <person name="Wisecaver J.H."/>
            <person name="Moore B.S."/>
        </authorList>
    </citation>
    <scope>NUCLEOTIDE SEQUENCE [LARGE SCALE GENOMIC DNA]</scope>
    <source>
        <strain evidence="2 3">12B1</strain>
    </source>
</reference>
<name>A0AB34IT86_PRYPA</name>
<dbReference type="PANTHER" id="PTHR39444">
    <property type="entry name" value="SITE-SPECIFIC DNA-METHYLTRANSFERASE (ADENINE-SPECIFIC)"/>
    <property type="match status" value="1"/>
</dbReference>
<feature type="region of interest" description="Disordered" evidence="1">
    <location>
        <begin position="1"/>
        <end position="27"/>
    </location>
</feature>
<evidence type="ECO:0000313" key="2">
    <source>
        <dbReference type="EMBL" id="KAL1507047.1"/>
    </source>
</evidence>
<sequence>MKKRRRTNETPGHSVRGPPVATTSGRLSGSVVNDEWQTTAVSWEAVAHLFEPWRHRRIWMPFYYDGACAEHLRALGFRHVIHQAEDFFVKVKDARFMKKVDLIWDNPPYTSPETKERVLRALVASGKPFAMLLPISILHVGFVREIVDTDKVQTIIPRRVHVCKTGKEVVPFKYLCWLCHGLELPRDLYLIDDRDCAEVEG</sequence>
<protein>
    <submittedName>
        <fullName evidence="2">Uncharacterized protein</fullName>
    </submittedName>
</protein>
<organism evidence="2 3">
    <name type="scientific">Prymnesium parvum</name>
    <name type="common">Toxic golden alga</name>
    <dbReference type="NCBI Taxonomy" id="97485"/>
    <lineage>
        <taxon>Eukaryota</taxon>
        <taxon>Haptista</taxon>
        <taxon>Haptophyta</taxon>
        <taxon>Prymnesiophyceae</taxon>
        <taxon>Prymnesiales</taxon>
        <taxon>Prymnesiaceae</taxon>
        <taxon>Prymnesium</taxon>
    </lineage>
</organism>
<evidence type="ECO:0000256" key="1">
    <source>
        <dbReference type="SAM" id="MobiDB-lite"/>
    </source>
</evidence>
<dbReference type="EMBL" id="JBGBPQ010000018">
    <property type="protein sequence ID" value="KAL1507047.1"/>
    <property type="molecule type" value="Genomic_DNA"/>
</dbReference>
<dbReference type="PANTHER" id="PTHR39444:SF3">
    <property type="entry name" value="SITE-SPECIFIC DNA-METHYLTRANSFERASE (ADENINE-SPECIFIC)"/>
    <property type="match status" value="1"/>
</dbReference>